<reference evidence="2" key="1">
    <citation type="submission" date="2019-07" db="EMBL/GenBank/DDBJ databases">
        <authorList>
            <person name="Dittberner H."/>
        </authorList>
    </citation>
    <scope>NUCLEOTIDE SEQUENCE [LARGE SCALE GENOMIC DNA]</scope>
</reference>
<protein>
    <submittedName>
        <fullName evidence="2">Uncharacterized protein</fullName>
    </submittedName>
</protein>
<evidence type="ECO:0000313" key="3">
    <source>
        <dbReference type="Proteomes" id="UP000489600"/>
    </source>
</evidence>
<dbReference type="Proteomes" id="UP000489600">
    <property type="component" value="Unassembled WGS sequence"/>
</dbReference>
<feature type="region of interest" description="Disordered" evidence="1">
    <location>
        <begin position="24"/>
        <end position="46"/>
    </location>
</feature>
<accession>A0A565AXM6</accession>
<keyword evidence="3" id="KW-1185">Reference proteome</keyword>
<dbReference type="AlphaFoldDB" id="A0A565AXM6"/>
<dbReference type="EMBL" id="CABITT030000002">
    <property type="protein sequence ID" value="VVA94132.1"/>
    <property type="molecule type" value="Genomic_DNA"/>
</dbReference>
<evidence type="ECO:0000313" key="2">
    <source>
        <dbReference type="EMBL" id="VVA94132.1"/>
    </source>
</evidence>
<sequence>MAYRKRDHCFVGWVREPPIRIQHVDRSDRSKPTNPNWSYNESGDPENKSACGFDAAHNYMAYETRSHWKRSRE</sequence>
<organism evidence="2 3">
    <name type="scientific">Arabis nemorensis</name>
    <dbReference type="NCBI Taxonomy" id="586526"/>
    <lineage>
        <taxon>Eukaryota</taxon>
        <taxon>Viridiplantae</taxon>
        <taxon>Streptophyta</taxon>
        <taxon>Embryophyta</taxon>
        <taxon>Tracheophyta</taxon>
        <taxon>Spermatophyta</taxon>
        <taxon>Magnoliopsida</taxon>
        <taxon>eudicotyledons</taxon>
        <taxon>Gunneridae</taxon>
        <taxon>Pentapetalae</taxon>
        <taxon>rosids</taxon>
        <taxon>malvids</taxon>
        <taxon>Brassicales</taxon>
        <taxon>Brassicaceae</taxon>
        <taxon>Arabideae</taxon>
        <taxon>Arabis</taxon>
    </lineage>
</organism>
<comment type="caution">
    <text evidence="2">The sequence shown here is derived from an EMBL/GenBank/DDBJ whole genome shotgun (WGS) entry which is preliminary data.</text>
</comment>
<gene>
    <name evidence="2" type="ORF">ANE_LOCUS4577</name>
</gene>
<feature type="compositionally biased region" description="Polar residues" evidence="1">
    <location>
        <begin position="32"/>
        <end position="41"/>
    </location>
</feature>
<proteinExistence type="predicted"/>
<evidence type="ECO:0000256" key="1">
    <source>
        <dbReference type="SAM" id="MobiDB-lite"/>
    </source>
</evidence>
<name>A0A565AXM6_9BRAS</name>